<organism evidence="1 2">
    <name type="scientific">Trichogramma brassicae</name>
    <dbReference type="NCBI Taxonomy" id="86971"/>
    <lineage>
        <taxon>Eukaryota</taxon>
        <taxon>Metazoa</taxon>
        <taxon>Ecdysozoa</taxon>
        <taxon>Arthropoda</taxon>
        <taxon>Hexapoda</taxon>
        <taxon>Insecta</taxon>
        <taxon>Pterygota</taxon>
        <taxon>Neoptera</taxon>
        <taxon>Endopterygota</taxon>
        <taxon>Hymenoptera</taxon>
        <taxon>Apocrita</taxon>
        <taxon>Proctotrupomorpha</taxon>
        <taxon>Chalcidoidea</taxon>
        <taxon>Trichogrammatidae</taxon>
        <taxon>Trichogramma</taxon>
    </lineage>
</organism>
<name>A0A6H5IVH4_9HYME</name>
<proteinExistence type="predicted"/>
<sequence length="76" mass="8768">MLITVYCTWRARRSSRVNIYARAKLSRSVLQCLLEITEAESGTRYCGLNNCIFTSNKMCKVLWVKQMGDLVYGLIK</sequence>
<gene>
    <name evidence="1" type="ORF">TBRA_LOCUS13073</name>
</gene>
<dbReference type="EMBL" id="CADCXV010001116">
    <property type="protein sequence ID" value="CAB0041405.1"/>
    <property type="molecule type" value="Genomic_DNA"/>
</dbReference>
<protein>
    <submittedName>
        <fullName evidence="1">Uncharacterized protein</fullName>
    </submittedName>
</protein>
<keyword evidence="2" id="KW-1185">Reference proteome</keyword>
<reference evidence="1 2" key="1">
    <citation type="submission" date="2020-02" db="EMBL/GenBank/DDBJ databases">
        <authorList>
            <person name="Ferguson B K."/>
        </authorList>
    </citation>
    <scope>NUCLEOTIDE SEQUENCE [LARGE SCALE GENOMIC DNA]</scope>
</reference>
<evidence type="ECO:0000313" key="2">
    <source>
        <dbReference type="Proteomes" id="UP000479190"/>
    </source>
</evidence>
<accession>A0A6H5IVH4</accession>
<dbReference type="Proteomes" id="UP000479190">
    <property type="component" value="Unassembled WGS sequence"/>
</dbReference>
<dbReference type="AlphaFoldDB" id="A0A6H5IVH4"/>
<evidence type="ECO:0000313" key="1">
    <source>
        <dbReference type="EMBL" id="CAB0041405.1"/>
    </source>
</evidence>